<keyword evidence="6 7" id="KW-0472">Membrane</keyword>
<keyword evidence="3" id="KW-0813">Transport</keyword>
<feature type="transmembrane region" description="Helical" evidence="7">
    <location>
        <begin position="97"/>
        <end position="121"/>
    </location>
</feature>
<evidence type="ECO:0000256" key="1">
    <source>
        <dbReference type="ARBA" id="ARBA00004651"/>
    </source>
</evidence>
<evidence type="ECO:0000256" key="2">
    <source>
        <dbReference type="ARBA" id="ARBA00008335"/>
    </source>
</evidence>
<dbReference type="InterPro" id="IPR051788">
    <property type="entry name" value="MFS_Transporter"/>
</dbReference>
<dbReference type="InterPro" id="IPR011701">
    <property type="entry name" value="MFS"/>
</dbReference>
<dbReference type="SUPFAM" id="SSF103473">
    <property type="entry name" value="MFS general substrate transporter"/>
    <property type="match status" value="1"/>
</dbReference>
<dbReference type="GO" id="GO:0005886">
    <property type="term" value="C:plasma membrane"/>
    <property type="evidence" value="ECO:0007669"/>
    <property type="project" value="UniProtKB-SubCell"/>
</dbReference>
<evidence type="ECO:0000256" key="7">
    <source>
        <dbReference type="SAM" id="Phobius"/>
    </source>
</evidence>
<feature type="transmembrane region" description="Helical" evidence="7">
    <location>
        <begin position="73"/>
        <end position="91"/>
    </location>
</feature>
<gene>
    <name evidence="9" type="ORF">HGA03_13445</name>
</gene>
<dbReference type="Gene3D" id="1.20.1250.20">
    <property type="entry name" value="MFS general substrate transporter like domains"/>
    <property type="match status" value="2"/>
</dbReference>
<dbReference type="PROSITE" id="PS50850">
    <property type="entry name" value="MFS"/>
    <property type="match status" value="1"/>
</dbReference>
<dbReference type="PROSITE" id="PS00216">
    <property type="entry name" value="SUGAR_TRANSPORT_1"/>
    <property type="match status" value="1"/>
</dbReference>
<dbReference type="AlphaFoldDB" id="A0A7X6KWR5"/>
<evidence type="ECO:0000256" key="6">
    <source>
        <dbReference type="ARBA" id="ARBA00023136"/>
    </source>
</evidence>
<feature type="domain" description="Major facilitator superfamily (MFS) profile" evidence="8">
    <location>
        <begin position="8"/>
        <end position="400"/>
    </location>
</feature>
<dbReference type="InterPro" id="IPR005829">
    <property type="entry name" value="Sugar_transporter_CS"/>
</dbReference>
<accession>A0A7X6KWR5</accession>
<dbReference type="GO" id="GO:0022857">
    <property type="term" value="F:transmembrane transporter activity"/>
    <property type="evidence" value="ECO:0007669"/>
    <property type="project" value="InterPro"/>
</dbReference>
<comment type="similarity">
    <text evidence="2">Belongs to the major facilitator superfamily.</text>
</comment>
<protein>
    <submittedName>
        <fullName evidence="9">MFS transporter</fullName>
    </submittedName>
</protein>
<dbReference type="InterPro" id="IPR036259">
    <property type="entry name" value="MFS_trans_sf"/>
</dbReference>
<sequence length="421" mass="44608">MKNRYAPTAGSVYLYFFLYGMAVIILSQNSSHLQEQWNCTEGNVLMALSGIGIGKIIGPSFAGFLSDRIGRRFMVLSSLAMYIVFMLGVVVSPTWQVGFALAIWFGLANAVMDTGTYPTLMEAFPRTAGSANMLVKAAIAAGQFALPLIINAMANANANWKILFIAGAILLAVIFLIMLKVPFPDYKALAAEQKAAIDANAATEEGATGARIGMEGVALVLFGFTATAMFWLAQNSLPAIGQYMADMSEDAGRGLISWYSIGSFAGVFITASLVARKFRPVTFLVVNPVASAVAYLLMVLIPNSTLYPVLAFVIGYFAAGGLFQLTVVVLAEFFPVRKGVVTSMIGLASGLAAFVLPYVSGWLVDSAADKAGGYTNVTWVGLGVCLASVVLGLFVLARHRKVFVRTVAAADAEKAARSATA</sequence>
<evidence type="ECO:0000256" key="3">
    <source>
        <dbReference type="ARBA" id="ARBA00022448"/>
    </source>
</evidence>
<comment type="caution">
    <text evidence="9">The sequence shown here is derived from an EMBL/GenBank/DDBJ whole genome shotgun (WGS) entry which is preliminary data.</text>
</comment>
<keyword evidence="10" id="KW-1185">Reference proteome</keyword>
<feature type="transmembrane region" description="Helical" evidence="7">
    <location>
        <begin position="216"/>
        <end position="234"/>
    </location>
</feature>
<evidence type="ECO:0000313" key="9">
    <source>
        <dbReference type="EMBL" id="NKY23672.1"/>
    </source>
</evidence>
<dbReference type="InterPro" id="IPR020846">
    <property type="entry name" value="MFS_dom"/>
</dbReference>
<keyword evidence="4 7" id="KW-0812">Transmembrane</keyword>
<feature type="transmembrane region" description="Helical" evidence="7">
    <location>
        <begin position="307"/>
        <end position="333"/>
    </location>
</feature>
<feature type="transmembrane region" description="Helical" evidence="7">
    <location>
        <begin position="379"/>
        <end position="397"/>
    </location>
</feature>
<proteinExistence type="inferred from homology"/>
<dbReference type="EMBL" id="JAAXOX010000007">
    <property type="protein sequence ID" value="NKY23672.1"/>
    <property type="molecule type" value="Genomic_DNA"/>
</dbReference>
<organism evidence="9 10">
    <name type="scientific">Cellulomonas denverensis</name>
    <dbReference type="NCBI Taxonomy" id="264297"/>
    <lineage>
        <taxon>Bacteria</taxon>
        <taxon>Bacillati</taxon>
        <taxon>Actinomycetota</taxon>
        <taxon>Actinomycetes</taxon>
        <taxon>Micrococcales</taxon>
        <taxon>Cellulomonadaceae</taxon>
        <taxon>Cellulomonas</taxon>
    </lineage>
</organism>
<dbReference type="PANTHER" id="PTHR23514">
    <property type="entry name" value="BYPASS OF STOP CODON PROTEIN 6"/>
    <property type="match status" value="1"/>
</dbReference>
<evidence type="ECO:0000259" key="8">
    <source>
        <dbReference type="PROSITE" id="PS50850"/>
    </source>
</evidence>
<comment type="subcellular location">
    <subcellularLocation>
        <location evidence="1">Cell membrane</location>
        <topology evidence="1">Multi-pass membrane protein</topology>
    </subcellularLocation>
</comment>
<feature type="transmembrane region" description="Helical" evidence="7">
    <location>
        <begin position="340"/>
        <end position="359"/>
    </location>
</feature>
<name>A0A7X6KWR5_9CELL</name>
<feature type="transmembrane region" description="Helical" evidence="7">
    <location>
        <begin position="12"/>
        <end position="31"/>
    </location>
</feature>
<evidence type="ECO:0000313" key="10">
    <source>
        <dbReference type="Proteomes" id="UP000581206"/>
    </source>
</evidence>
<reference evidence="9 10" key="1">
    <citation type="submission" date="2020-04" db="EMBL/GenBank/DDBJ databases">
        <title>MicrobeNet Type strains.</title>
        <authorList>
            <person name="Nicholson A.C."/>
        </authorList>
    </citation>
    <scope>NUCLEOTIDE SEQUENCE [LARGE SCALE GENOMIC DNA]</scope>
    <source>
        <strain evidence="9 10">ATCC BAA-788</strain>
    </source>
</reference>
<feature type="transmembrane region" description="Helical" evidence="7">
    <location>
        <begin position="160"/>
        <end position="179"/>
    </location>
</feature>
<dbReference type="Pfam" id="PF07690">
    <property type="entry name" value="MFS_1"/>
    <property type="match status" value="1"/>
</dbReference>
<dbReference type="PANTHER" id="PTHR23514:SF3">
    <property type="entry name" value="BYPASS OF STOP CODON PROTEIN 6"/>
    <property type="match status" value="1"/>
</dbReference>
<feature type="transmembrane region" description="Helical" evidence="7">
    <location>
        <begin position="133"/>
        <end position="154"/>
    </location>
</feature>
<keyword evidence="5 7" id="KW-1133">Transmembrane helix</keyword>
<feature type="transmembrane region" description="Helical" evidence="7">
    <location>
        <begin position="281"/>
        <end position="301"/>
    </location>
</feature>
<dbReference type="RefSeq" id="WP_168630795.1">
    <property type="nucleotide sequence ID" value="NZ_BONL01000026.1"/>
</dbReference>
<evidence type="ECO:0000256" key="4">
    <source>
        <dbReference type="ARBA" id="ARBA00022692"/>
    </source>
</evidence>
<feature type="transmembrane region" description="Helical" evidence="7">
    <location>
        <begin position="43"/>
        <end position="66"/>
    </location>
</feature>
<dbReference type="Proteomes" id="UP000581206">
    <property type="component" value="Unassembled WGS sequence"/>
</dbReference>
<feature type="transmembrane region" description="Helical" evidence="7">
    <location>
        <begin position="254"/>
        <end position="274"/>
    </location>
</feature>
<evidence type="ECO:0000256" key="5">
    <source>
        <dbReference type="ARBA" id="ARBA00022989"/>
    </source>
</evidence>